<accession>A0ABV5P385</accession>
<feature type="region of interest" description="Disordered" evidence="1">
    <location>
        <begin position="110"/>
        <end position="135"/>
    </location>
</feature>
<proteinExistence type="predicted"/>
<evidence type="ECO:0000256" key="1">
    <source>
        <dbReference type="SAM" id="MobiDB-lite"/>
    </source>
</evidence>
<sequence length="173" mass="17516">MRTGFRSVVVALAVVAGLLAGAGPAVAGEPPAVVWNALERPSDPGPGPFGGPGGRWEEVESRDGGRLWRYVGGEPALPDGVAVIAAGSAPGVAGPFGTRLGGWTVVDGDGWTHRWQDSDQRGGPPAGGTGSGSVGDGGVECTVWLIGTPDKHQRFGRHPGGDCKVIVAGYGWQ</sequence>
<evidence type="ECO:0000256" key="2">
    <source>
        <dbReference type="SAM" id="SignalP"/>
    </source>
</evidence>
<dbReference type="EMBL" id="JBHMCF010000057">
    <property type="protein sequence ID" value="MFB9476977.1"/>
    <property type="molecule type" value="Genomic_DNA"/>
</dbReference>
<feature type="compositionally biased region" description="Basic and acidic residues" evidence="1">
    <location>
        <begin position="110"/>
        <end position="120"/>
    </location>
</feature>
<keyword evidence="4" id="KW-1185">Reference proteome</keyword>
<dbReference type="Proteomes" id="UP001589568">
    <property type="component" value="Unassembled WGS sequence"/>
</dbReference>
<protein>
    <recommendedName>
        <fullName evidence="5">Secreted protein</fullName>
    </recommendedName>
</protein>
<feature type="chain" id="PRO_5045651439" description="Secreted protein" evidence="2">
    <location>
        <begin position="28"/>
        <end position="173"/>
    </location>
</feature>
<keyword evidence="2" id="KW-0732">Signal</keyword>
<feature type="signal peptide" evidence="2">
    <location>
        <begin position="1"/>
        <end position="27"/>
    </location>
</feature>
<name>A0ABV5P385_9ACTN</name>
<evidence type="ECO:0008006" key="5">
    <source>
        <dbReference type="Google" id="ProtNLM"/>
    </source>
</evidence>
<comment type="caution">
    <text evidence="3">The sequence shown here is derived from an EMBL/GenBank/DDBJ whole genome shotgun (WGS) entry which is preliminary data.</text>
</comment>
<gene>
    <name evidence="3" type="ORF">ACFFR3_46435</name>
</gene>
<feature type="compositionally biased region" description="Gly residues" evidence="1">
    <location>
        <begin position="124"/>
        <end position="135"/>
    </location>
</feature>
<dbReference type="RefSeq" id="WP_345410342.1">
    <property type="nucleotide sequence ID" value="NZ_BAAAXS010000002.1"/>
</dbReference>
<evidence type="ECO:0000313" key="4">
    <source>
        <dbReference type="Proteomes" id="UP001589568"/>
    </source>
</evidence>
<reference evidence="3 4" key="1">
    <citation type="submission" date="2024-09" db="EMBL/GenBank/DDBJ databases">
        <authorList>
            <person name="Sun Q."/>
            <person name="Mori K."/>
        </authorList>
    </citation>
    <scope>NUCLEOTIDE SEQUENCE [LARGE SCALE GENOMIC DNA]</scope>
    <source>
        <strain evidence="3 4">JCM 3324</strain>
    </source>
</reference>
<evidence type="ECO:0000313" key="3">
    <source>
        <dbReference type="EMBL" id="MFB9476977.1"/>
    </source>
</evidence>
<organism evidence="3 4">
    <name type="scientific">Nonomuraea salmonea</name>
    <dbReference type="NCBI Taxonomy" id="46181"/>
    <lineage>
        <taxon>Bacteria</taxon>
        <taxon>Bacillati</taxon>
        <taxon>Actinomycetota</taxon>
        <taxon>Actinomycetes</taxon>
        <taxon>Streptosporangiales</taxon>
        <taxon>Streptosporangiaceae</taxon>
        <taxon>Nonomuraea</taxon>
    </lineage>
</organism>